<gene>
    <name evidence="10" type="ORF">KC19_4G006600</name>
</gene>
<dbReference type="GO" id="GO:0046872">
    <property type="term" value="F:metal ion binding"/>
    <property type="evidence" value="ECO:0007669"/>
    <property type="project" value="UniProtKB-KW"/>
</dbReference>
<comment type="similarity">
    <text evidence="2 7">Belongs to the malic enzymes family.</text>
</comment>
<dbReference type="InterPro" id="IPR001891">
    <property type="entry name" value="Malic_OxRdtase"/>
</dbReference>
<dbReference type="PANTHER" id="PTHR23406">
    <property type="entry name" value="MALIC ENZYME-RELATED"/>
    <property type="match status" value="1"/>
</dbReference>
<dbReference type="InterPro" id="IPR037062">
    <property type="entry name" value="Malic_N_dom_sf"/>
</dbReference>
<dbReference type="Pfam" id="PF03949">
    <property type="entry name" value="Malic_M"/>
    <property type="match status" value="1"/>
</dbReference>
<proteinExistence type="inferred from homology"/>
<dbReference type="Pfam" id="PF00390">
    <property type="entry name" value="malic"/>
    <property type="match status" value="1"/>
</dbReference>
<dbReference type="SMART" id="SM01274">
    <property type="entry name" value="malic"/>
    <property type="match status" value="1"/>
</dbReference>
<evidence type="ECO:0000259" key="9">
    <source>
        <dbReference type="SMART" id="SM01274"/>
    </source>
</evidence>
<evidence type="ECO:0000256" key="5">
    <source>
        <dbReference type="PIRSR" id="PIRSR000106-2"/>
    </source>
</evidence>
<feature type="domain" description="Malic enzyme NAD-binding" evidence="8">
    <location>
        <begin position="307"/>
        <end position="560"/>
    </location>
</feature>
<feature type="active site" description="Proton donor" evidence="4">
    <location>
        <position position="139"/>
    </location>
</feature>
<protein>
    <recommendedName>
        <fullName evidence="7">Malic enzyme</fullName>
    </recommendedName>
</protein>
<evidence type="ECO:0000256" key="4">
    <source>
        <dbReference type="PIRSR" id="PIRSR000106-1"/>
    </source>
</evidence>
<feature type="binding site" evidence="5">
    <location>
        <position position="192"/>
    </location>
    <ligand>
        <name>(S)-malate</name>
        <dbReference type="ChEBI" id="CHEBI:15589"/>
    </ligand>
</feature>
<feature type="binding site" evidence="5">
    <location>
        <position position="447"/>
    </location>
    <ligand>
        <name>(S)-malate</name>
        <dbReference type="ChEBI" id="CHEBI:15589"/>
    </ligand>
</feature>
<dbReference type="AlphaFoldDB" id="A0A8T0I3Y2"/>
<dbReference type="InterPro" id="IPR036291">
    <property type="entry name" value="NAD(P)-bd_dom_sf"/>
</dbReference>
<dbReference type="FunFam" id="3.40.50.10380:FF:000023">
    <property type="entry name" value="Malic enzyme"/>
    <property type="match status" value="1"/>
</dbReference>
<feature type="binding site" evidence="6">
    <location>
        <position position="283"/>
    </location>
    <ligand>
        <name>a divalent metal cation</name>
        <dbReference type="ChEBI" id="CHEBI:60240"/>
    </ligand>
</feature>
<dbReference type="FunFam" id="3.40.50.720:FF:000067">
    <property type="entry name" value="Malic enzyme"/>
    <property type="match status" value="1"/>
</dbReference>
<dbReference type="InterPro" id="IPR046346">
    <property type="entry name" value="Aminoacid_DH-like_N_sf"/>
</dbReference>
<evidence type="ECO:0000256" key="1">
    <source>
        <dbReference type="ARBA" id="ARBA00001936"/>
    </source>
</evidence>
<evidence type="ECO:0000256" key="7">
    <source>
        <dbReference type="RuleBase" id="RU003426"/>
    </source>
</evidence>
<organism evidence="10 11">
    <name type="scientific">Ceratodon purpureus</name>
    <name type="common">Fire moss</name>
    <name type="synonym">Dicranum purpureum</name>
    <dbReference type="NCBI Taxonomy" id="3225"/>
    <lineage>
        <taxon>Eukaryota</taxon>
        <taxon>Viridiplantae</taxon>
        <taxon>Streptophyta</taxon>
        <taxon>Embryophyta</taxon>
        <taxon>Bryophyta</taxon>
        <taxon>Bryophytina</taxon>
        <taxon>Bryopsida</taxon>
        <taxon>Dicranidae</taxon>
        <taxon>Pseudoditrichales</taxon>
        <taxon>Ditrichaceae</taxon>
        <taxon>Ceratodon</taxon>
    </lineage>
</organism>
<evidence type="ECO:0000256" key="2">
    <source>
        <dbReference type="ARBA" id="ARBA00008785"/>
    </source>
</evidence>
<dbReference type="Proteomes" id="UP000822688">
    <property type="component" value="Chromosome 4"/>
</dbReference>
<evidence type="ECO:0000313" key="10">
    <source>
        <dbReference type="EMBL" id="KAG0578220.1"/>
    </source>
</evidence>
<dbReference type="PIRSF" id="PIRSF000106">
    <property type="entry name" value="ME"/>
    <property type="match status" value="1"/>
</dbReference>
<comment type="caution">
    <text evidence="10">The sequence shown here is derived from an EMBL/GenBank/DDBJ whole genome shotgun (WGS) entry which is preliminary data.</text>
</comment>
<dbReference type="InterPro" id="IPR012301">
    <property type="entry name" value="Malic_N_dom"/>
</dbReference>
<dbReference type="Gene3D" id="3.40.50.720">
    <property type="entry name" value="NAD(P)-binding Rossmann-like Domain"/>
    <property type="match status" value="1"/>
</dbReference>
<dbReference type="GO" id="GO:0051287">
    <property type="term" value="F:NAD binding"/>
    <property type="evidence" value="ECO:0007669"/>
    <property type="project" value="InterPro"/>
</dbReference>
<dbReference type="PRINTS" id="PR00072">
    <property type="entry name" value="MALOXRDTASE"/>
</dbReference>
<dbReference type="PROSITE" id="PS00331">
    <property type="entry name" value="MALIC_ENZYMES"/>
    <property type="match status" value="1"/>
</dbReference>
<dbReference type="Gene3D" id="3.40.50.10380">
    <property type="entry name" value="Malic enzyme, N-terminal domain"/>
    <property type="match status" value="1"/>
</dbReference>
<feature type="binding site" evidence="5">
    <location>
        <position position="491"/>
    </location>
    <ligand>
        <name>(S)-malate</name>
        <dbReference type="ChEBI" id="CHEBI:15589"/>
    </ligand>
</feature>
<feature type="binding site" evidence="6">
    <location>
        <position position="306"/>
    </location>
    <ligand>
        <name>a divalent metal cation</name>
        <dbReference type="ChEBI" id="CHEBI:60240"/>
    </ligand>
</feature>
<dbReference type="NCBIfam" id="NF010052">
    <property type="entry name" value="PRK13529.1"/>
    <property type="match status" value="1"/>
</dbReference>
<sequence>MDSQLKELRNGAPDVLELKNTPTVGGGVGDTFGNDAVTEEQFTPWSRVVASGLELLRDPRYNKGLAFTEEERDHHYLRGLLPPAIISQELQVERILQNVRSYENPLEKYIALMDLQERNERLFYKVLIDHVEELLPVVYTPVVGEACQKYGNIFRRPHGLYITLKDRGHVLDLLRNWPEKNVEVIVVTDGERILGLGDLGLNGMGIPVGKLALYTALGGIRPSCTLPVAIDVGTNNEALLANPFYIGLRQKRTTGKEYDDLLDEFMMACKQAYGERVLVQFEDFANHNAFRLLLKYGTTHLTFNDDIQGTAAVALAGLMAALPIIGGKLADHKFLFLGAGEAGTGIAEIIALEISRQGKIPVEEARKAIHLVDSKGLVTKARFESLQEFKRPWAHDHPPAHDLLSAVKALKPTVLIGTSGKGGTFTKEVLEEISSYQNKPVIMALSNPTSQSECTAEEAYKYTKGKCVFASGSPFGPVTYEGKTYVVGQSNNCYIFPGLGLGCTISGAIRVHDDMFLAAAEALAKQINDDHLAKNQLYPSFDEIRKISAHIGAAVAAKAYELGLATRLPQPKDLFAYAKSCMYSPSYRKYR</sequence>
<feature type="binding site" evidence="6">
    <location>
        <position position="282"/>
    </location>
    <ligand>
        <name>a divalent metal cation</name>
        <dbReference type="ChEBI" id="CHEBI:60240"/>
    </ligand>
</feature>
<keyword evidence="7" id="KW-0560">Oxidoreductase</keyword>
<dbReference type="InterPro" id="IPR015884">
    <property type="entry name" value="Malic_enzyme_CS"/>
</dbReference>
<dbReference type="CDD" id="cd05312">
    <property type="entry name" value="NAD_bind_1_malic_enz"/>
    <property type="match status" value="1"/>
</dbReference>
<dbReference type="PANTHER" id="PTHR23406:SF64">
    <property type="entry name" value="NADP-DEPENDENT MALIC ENZYME 3"/>
    <property type="match status" value="1"/>
</dbReference>
<dbReference type="InterPro" id="IPR012302">
    <property type="entry name" value="Malic_NAD-bd"/>
</dbReference>
<feature type="domain" description="Malic enzyme N-terminal" evidence="9">
    <location>
        <begin position="116"/>
        <end position="297"/>
    </location>
</feature>
<dbReference type="SUPFAM" id="SSF53223">
    <property type="entry name" value="Aminoacid dehydrogenase-like, N-terminal domain"/>
    <property type="match status" value="1"/>
</dbReference>
<accession>A0A8T0I3Y2</accession>
<evidence type="ECO:0000259" key="8">
    <source>
        <dbReference type="SMART" id="SM00919"/>
    </source>
</evidence>
<evidence type="ECO:0000313" key="11">
    <source>
        <dbReference type="Proteomes" id="UP000822688"/>
    </source>
</evidence>
<keyword evidence="3 6" id="KW-0479">Metal-binding</keyword>
<reference evidence="10" key="1">
    <citation type="submission" date="2020-06" db="EMBL/GenBank/DDBJ databases">
        <title>WGS assembly of Ceratodon purpureus strain R40.</title>
        <authorList>
            <person name="Carey S.B."/>
            <person name="Jenkins J."/>
            <person name="Shu S."/>
            <person name="Lovell J.T."/>
            <person name="Sreedasyam A."/>
            <person name="Maumus F."/>
            <person name="Tiley G.P."/>
            <person name="Fernandez-Pozo N."/>
            <person name="Barry K."/>
            <person name="Chen C."/>
            <person name="Wang M."/>
            <person name="Lipzen A."/>
            <person name="Daum C."/>
            <person name="Saski C.A."/>
            <person name="Payton A.C."/>
            <person name="Mcbreen J.C."/>
            <person name="Conrad R.E."/>
            <person name="Kollar L.M."/>
            <person name="Olsson S."/>
            <person name="Huttunen S."/>
            <person name="Landis J.B."/>
            <person name="Wickett N.J."/>
            <person name="Johnson M.G."/>
            <person name="Rensing S.A."/>
            <person name="Grimwood J."/>
            <person name="Schmutz J."/>
            <person name="Mcdaniel S.F."/>
        </authorList>
    </citation>
    <scope>NUCLEOTIDE SEQUENCE</scope>
    <source>
        <strain evidence="10">R40</strain>
    </source>
</reference>
<dbReference type="SMART" id="SM00919">
    <property type="entry name" value="Malic_M"/>
    <property type="match status" value="1"/>
</dbReference>
<feature type="active site" description="Proton acceptor" evidence="4">
    <location>
        <position position="210"/>
    </location>
</feature>
<keyword evidence="11" id="KW-1185">Reference proteome</keyword>
<comment type="cofactor">
    <cofactor evidence="6">
        <name>Mg(2+)</name>
        <dbReference type="ChEBI" id="CHEBI:18420"/>
    </cofactor>
    <cofactor evidence="6">
        <name>Mn(2+)</name>
        <dbReference type="ChEBI" id="CHEBI:29035"/>
    </cofactor>
    <text evidence="6">Divalent metal cations. Prefers magnesium or manganese.</text>
</comment>
<dbReference type="EMBL" id="CM026424">
    <property type="protein sequence ID" value="KAG0578220.1"/>
    <property type="molecule type" value="Genomic_DNA"/>
</dbReference>
<dbReference type="GO" id="GO:0006108">
    <property type="term" value="P:malate metabolic process"/>
    <property type="evidence" value="ECO:0007669"/>
    <property type="project" value="TreeGrafter"/>
</dbReference>
<name>A0A8T0I3Y2_CERPU</name>
<dbReference type="OrthoDB" id="5365701at2759"/>
<evidence type="ECO:0000256" key="3">
    <source>
        <dbReference type="ARBA" id="ARBA00022723"/>
    </source>
</evidence>
<dbReference type="SUPFAM" id="SSF51735">
    <property type="entry name" value="NAD(P)-binding Rossmann-fold domains"/>
    <property type="match status" value="1"/>
</dbReference>
<comment type="cofactor">
    <cofactor evidence="1">
        <name>Mn(2+)</name>
        <dbReference type="ChEBI" id="CHEBI:29035"/>
    </cofactor>
</comment>
<evidence type="ECO:0000256" key="6">
    <source>
        <dbReference type="PIRSR" id="PIRSR000106-3"/>
    </source>
</evidence>
<dbReference type="GO" id="GO:0004473">
    <property type="term" value="F:malate dehydrogenase (decarboxylating) (NADP+) activity"/>
    <property type="evidence" value="ECO:0007669"/>
    <property type="project" value="TreeGrafter"/>
</dbReference>
<dbReference type="GO" id="GO:0009507">
    <property type="term" value="C:chloroplast"/>
    <property type="evidence" value="ECO:0007669"/>
    <property type="project" value="TreeGrafter"/>
</dbReference>